<gene>
    <name evidence="2" type="ORF">LECACI_7A005685</name>
</gene>
<evidence type="ECO:0000256" key="1">
    <source>
        <dbReference type="SAM" id="Phobius"/>
    </source>
</evidence>
<keyword evidence="1" id="KW-1133">Transmembrane helix</keyword>
<keyword evidence="1" id="KW-0472">Membrane</keyword>
<dbReference type="Proteomes" id="UP001296104">
    <property type="component" value="Unassembled WGS sequence"/>
</dbReference>
<keyword evidence="3" id="KW-1185">Reference proteome</keyword>
<dbReference type="AlphaFoldDB" id="A0AAI8Z152"/>
<reference evidence="2" key="1">
    <citation type="submission" date="2023-11" db="EMBL/GenBank/DDBJ databases">
        <authorList>
            <person name="Alioto T."/>
            <person name="Alioto T."/>
            <person name="Gomez Garrido J."/>
        </authorList>
    </citation>
    <scope>NUCLEOTIDE SEQUENCE</scope>
</reference>
<sequence length="199" mass="21435">MASAGSIAIETPDKNGLVTGHQLLLLVLSIVFSVITGSLSPFNLYGSKQDEDLILDYTVPGHCPVSYVPFMGSERTQTIAHPSDFILVYKLAFVVTIPIHRAQLIRQVLISGALSETRLQNTDALGGYLLFIVETAQFAASCVVLGLAFISSEHLLDGQAHSIVGLDALQDFYNAKDILCSPTSVAIYITTMILFSLST</sequence>
<protein>
    <submittedName>
        <fullName evidence="2">Uncharacterized protein</fullName>
    </submittedName>
</protein>
<evidence type="ECO:0000313" key="3">
    <source>
        <dbReference type="Proteomes" id="UP001296104"/>
    </source>
</evidence>
<organism evidence="2 3">
    <name type="scientific">Lecanosticta acicola</name>
    <dbReference type="NCBI Taxonomy" id="111012"/>
    <lineage>
        <taxon>Eukaryota</taxon>
        <taxon>Fungi</taxon>
        <taxon>Dikarya</taxon>
        <taxon>Ascomycota</taxon>
        <taxon>Pezizomycotina</taxon>
        <taxon>Dothideomycetes</taxon>
        <taxon>Dothideomycetidae</taxon>
        <taxon>Mycosphaerellales</taxon>
        <taxon>Mycosphaerellaceae</taxon>
        <taxon>Lecanosticta</taxon>
    </lineage>
</organism>
<name>A0AAI8Z152_9PEZI</name>
<keyword evidence="1" id="KW-0812">Transmembrane</keyword>
<evidence type="ECO:0000313" key="2">
    <source>
        <dbReference type="EMBL" id="CAK4030527.1"/>
    </source>
</evidence>
<feature type="transmembrane region" description="Helical" evidence="1">
    <location>
        <begin position="178"/>
        <end position="197"/>
    </location>
</feature>
<comment type="caution">
    <text evidence="2">The sequence shown here is derived from an EMBL/GenBank/DDBJ whole genome shotgun (WGS) entry which is preliminary data.</text>
</comment>
<accession>A0AAI8Z152</accession>
<dbReference type="EMBL" id="CAVMBE010000037">
    <property type="protein sequence ID" value="CAK4030527.1"/>
    <property type="molecule type" value="Genomic_DNA"/>
</dbReference>
<feature type="transmembrane region" description="Helical" evidence="1">
    <location>
        <begin position="23"/>
        <end position="45"/>
    </location>
</feature>
<proteinExistence type="predicted"/>
<feature type="transmembrane region" description="Helical" evidence="1">
    <location>
        <begin position="128"/>
        <end position="150"/>
    </location>
</feature>